<dbReference type="PANTHER" id="PTHR40453">
    <property type="entry name" value="PROTEIN YOEF"/>
    <property type="match status" value="1"/>
</dbReference>
<dbReference type="RefSeq" id="WP_274373240.1">
    <property type="nucleotide sequence ID" value="NZ_CP072943.1"/>
</dbReference>
<organism evidence="2 3">
    <name type="scientific">Aminithiophilus ramosus</name>
    <dbReference type="NCBI Taxonomy" id="3029084"/>
    <lineage>
        <taxon>Bacteria</taxon>
        <taxon>Thermotogati</taxon>
        <taxon>Synergistota</taxon>
        <taxon>Synergistia</taxon>
        <taxon>Synergistales</taxon>
        <taxon>Aminithiophilaceae</taxon>
        <taxon>Aminithiophilus</taxon>
    </lineage>
</organism>
<sequence>MRPRLMVMGPTGAGKSTLIAALTGSGEPVRKTEHVTFSDYAVDTPGETFDMPRLYFVLINSAVKSGLVLLVSDATRPRSFPGGFAKVMKPPVIGVINKVDVAGATGIEMSRRALKVAGVKEVFAVSGRGGQGLEELKGRIEEILGRCSGNEW</sequence>
<dbReference type="AlphaFoldDB" id="A0A9Q7EVJ8"/>
<keyword evidence="1" id="KW-0547">Nucleotide-binding</keyword>
<dbReference type="SUPFAM" id="SSF52540">
    <property type="entry name" value="P-loop containing nucleoside triphosphate hydrolases"/>
    <property type="match status" value="1"/>
</dbReference>
<dbReference type="PANTHER" id="PTHR40453:SF1">
    <property type="entry name" value="PROTEIN YOEF"/>
    <property type="match status" value="1"/>
</dbReference>
<gene>
    <name evidence="2" type="ORF">KAR29_12070</name>
</gene>
<evidence type="ECO:0000313" key="2">
    <source>
        <dbReference type="EMBL" id="QTX32034.1"/>
    </source>
</evidence>
<dbReference type="KEGG" id="aram:KAR29_12070"/>
<reference evidence="3" key="1">
    <citation type="submission" date="2021-04" db="EMBL/GenBank/DDBJ databases">
        <title>A novel Synergistetes isolate from a pyrite-forming mixed culture.</title>
        <authorList>
            <person name="Bunk B."/>
            <person name="Sproer C."/>
            <person name="Spring S."/>
            <person name="Pester M."/>
        </authorList>
    </citation>
    <scope>NUCLEOTIDE SEQUENCE [LARGE SCALE GENOMIC DNA]</scope>
    <source>
        <strain evidence="3">J.5.4.2-T.3.5.2</strain>
    </source>
</reference>
<keyword evidence="3" id="KW-1185">Reference proteome</keyword>
<dbReference type="EMBL" id="CP072943">
    <property type="protein sequence ID" value="QTX32034.1"/>
    <property type="molecule type" value="Genomic_DNA"/>
</dbReference>
<proteinExistence type="inferred from homology"/>
<dbReference type="Pfam" id="PF10662">
    <property type="entry name" value="PduV-EutP"/>
    <property type="match status" value="1"/>
</dbReference>
<dbReference type="InterPro" id="IPR012381">
    <property type="entry name" value="EutP_PduV"/>
</dbReference>
<dbReference type="CDD" id="cd00882">
    <property type="entry name" value="Ras_like_GTPase"/>
    <property type="match status" value="1"/>
</dbReference>
<dbReference type="GO" id="GO:0005524">
    <property type="term" value="F:ATP binding"/>
    <property type="evidence" value="ECO:0007669"/>
    <property type="project" value="UniProtKB-UniRule"/>
</dbReference>
<evidence type="ECO:0000256" key="1">
    <source>
        <dbReference type="PIRNR" id="PIRNR036409"/>
    </source>
</evidence>
<dbReference type="Gene3D" id="3.40.50.300">
    <property type="entry name" value="P-loop containing nucleotide triphosphate hydrolases"/>
    <property type="match status" value="1"/>
</dbReference>
<dbReference type="PIRSF" id="PIRSF036409">
    <property type="entry name" value="EutP_PduV"/>
    <property type="match status" value="1"/>
</dbReference>
<dbReference type="Proteomes" id="UP000671879">
    <property type="component" value="Chromosome"/>
</dbReference>
<evidence type="ECO:0000313" key="3">
    <source>
        <dbReference type="Proteomes" id="UP000671879"/>
    </source>
</evidence>
<protein>
    <submittedName>
        <fullName evidence="2">50S ribosome-binding GTPase</fullName>
    </submittedName>
</protein>
<dbReference type="GO" id="GO:0006576">
    <property type="term" value="P:biogenic amine metabolic process"/>
    <property type="evidence" value="ECO:0007669"/>
    <property type="project" value="InterPro"/>
</dbReference>
<comment type="similarity">
    <text evidence="1">Belongs to the EutP/PduV family.</text>
</comment>
<accession>A0A9Q7EVJ8</accession>
<name>A0A9Q7EVJ8_9BACT</name>
<dbReference type="InterPro" id="IPR027417">
    <property type="entry name" value="P-loop_NTPase"/>
</dbReference>